<dbReference type="EMBL" id="JARKIF010000011">
    <property type="protein sequence ID" value="KAJ7627072.1"/>
    <property type="molecule type" value="Genomic_DNA"/>
</dbReference>
<proteinExistence type="predicted"/>
<gene>
    <name evidence="3" type="ORF">FB45DRAFT_868329</name>
</gene>
<dbReference type="Proteomes" id="UP001221142">
    <property type="component" value="Unassembled WGS sequence"/>
</dbReference>
<feature type="region of interest" description="Disordered" evidence="1">
    <location>
        <begin position="30"/>
        <end position="58"/>
    </location>
</feature>
<feature type="compositionally biased region" description="Polar residues" evidence="1">
    <location>
        <begin position="196"/>
        <end position="211"/>
    </location>
</feature>
<keyword evidence="4" id="KW-1185">Reference proteome</keyword>
<dbReference type="AlphaFoldDB" id="A0AAD7BQ18"/>
<sequence length="421" mass="43850">MTLAPYSLSLGSTDAVNLVVTSSAVFPSSAVSSTSTSITPEATSNNGTSANDTGGTHKTSAVSTSALLGVIVSTLALVAFIVFGSISLYVYRSRRAVANGRGRSVYPFGGPESAKQAEEDEENKLAMKISSFSVDLDDDEPVLPALLSSQPTPPALNTGTLPHDPALGASRRQAYLDAQLQQLAISTAPEEDVSVTFSPLSSIPPSEQTLPNPHPDPGPSSYSVPSESTGITAGALSPLSASPSPVQSQSQSSAALANRRASTPACLCEARLSLKERLKHSVSRASPSPVPEPLDTEVRFIIGERDSESDSDGSEFEGDITYIPGEADITITGLVGSLPPQSSTLPSAPSVPYLLSACTLKSFISEHSTSASESVGTLGDMSDALEAVFASKKWTSLVNLEGAAVREEMRRVEGQHQENLR</sequence>
<evidence type="ECO:0000256" key="1">
    <source>
        <dbReference type="SAM" id="MobiDB-lite"/>
    </source>
</evidence>
<feature type="region of interest" description="Disordered" evidence="1">
    <location>
        <begin position="196"/>
        <end position="257"/>
    </location>
</feature>
<feature type="compositionally biased region" description="Polar residues" evidence="1">
    <location>
        <begin position="41"/>
        <end position="58"/>
    </location>
</feature>
<feature type="region of interest" description="Disordered" evidence="1">
    <location>
        <begin position="146"/>
        <end position="167"/>
    </location>
</feature>
<reference evidence="3" key="1">
    <citation type="submission" date="2023-03" db="EMBL/GenBank/DDBJ databases">
        <title>Massive genome expansion in bonnet fungi (Mycena s.s.) driven by repeated elements and novel gene families across ecological guilds.</title>
        <authorList>
            <consortium name="Lawrence Berkeley National Laboratory"/>
            <person name="Harder C.B."/>
            <person name="Miyauchi S."/>
            <person name="Viragh M."/>
            <person name="Kuo A."/>
            <person name="Thoen E."/>
            <person name="Andreopoulos B."/>
            <person name="Lu D."/>
            <person name="Skrede I."/>
            <person name="Drula E."/>
            <person name="Henrissat B."/>
            <person name="Morin E."/>
            <person name="Kohler A."/>
            <person name="Barry K."/>
            <person name="LaButti K."/>
            <person name="Morin E."/>
            <person name="Salamov A."/>
            <person name="Lipzen A."/>
            <person name="Mereny Z."/>
            <person name="Hegedus B."/>
            <person name="Baldrian P."/>
            <person name="Stursova M."/>
            <person name="Weitz H."/>
            <person name="Taylor A."/>
            <person name="Grigoriev I.V."/>
            <person name="Nagy L.G."/>
            <person name="Martin F."/>
            <person name="Kauserud H."/>
        </authorList>
    </citation>
    <scope>NUCLEOTIDE SEQUENCE</scope>
    <source>
        <strain evidence="3">9284</strain>
    </source>
</reference>
<keyword evidence="2" id="KW-0812">Transmembrane</keyword>
<evidence type="ECO:0000256" key="2">
    <source>
        <dbReference type="SAM" id="Phobius"/>
    </source>
</evidence>
<feature type="compositionally biased region" description="Low complexity" evidence="1">
    <location>
        <begin position="30"/>
        <end position="40"/>
    </location>
</feature>
<comment type="caution">
    <text evidence="3">The sequence shown here is derived from an EMBL/GenBank/DDBJ whole genome shotgun (WGS) entry which is preliminary data.</text>
</comment>
<accession>A0AAD7BQ18</accession>
<feature type="compositionally biased region" description="Polar residues" evidence="1">
    <location>
        <begin position="147"/>
        <end position="160"/>
    </location>
</feature>
<keyword evidence="2" id="KW-1133">Transmembrane helix</keyword>
<evidence type="ECO:0000313" key="4">
    <source>
        <dbReference type="Proteomes" id="UP001221142"/>
    </source>
</evidence>
<protein>
    <submittedName>
        <fullName evidence="3">Uncharacterized protein</fullName>
    </submittedName>
</protein>
<keyword evidence="2" id="KW-0472">Membrane</keyword>
<organism evidence="3 4">
    <name type="scientific">Roridomyces roridus</name>
    <dbReference type="NCBI Taxonomy" id="1738132"/>
    <lineage>
        <taxon>Eukaryota</taxon>
        <taxon>Fungi</taxon>
        <taxon>Dikarya</taxon>
        <taxon>Basidiomycota</taxon>
        <taxon>Agaricomycotina</taxon>
        <taxon>Agaricomycetes</taxon>
        <taxon>Agaricomycetidae</taxon>
        <taxon>Agaricales</taxon>
        <taxon>Marasmiineae</taxon>
        <taxon>Mycenaceae</taxon>
        <taxon>Roridomyces</taxon>
    </lineage>
</organism>
<feature type="compositionally biased region" description="Low complexity" evidence="1">
    <location>
        <begin position="235"/>
        <end position="257"/>
    </location>
</feature>
<evidence type="ECO:0000313" key="3">
    <source>
        <dbReference type="EMBL" id="KAJ7627072.1"/>
    </source>
</evidence>
<feature type="compositionally biased region" description="Polar residues" evidence="1">
    <location>
        <begin position="220"/>
        <end position="231"/>
    </location>
</feature>
<name>A0AAD7BQ18_9AGAR</name>
<feature type="transmembrane region" description="Helical" evidence="2">
    <location>
        <begin position="66"/>
        <end position="91"/>
    </location>
</feature>